<dbReference type="SMART" id="SM00849">
    <property type="entry name" value="Lactamase_B"/>
    <property type="match status" value="1"/>
</dbReference>
<name>A0A6J6EHX8_9ZZZZ</name>
<evidence type="ECO:0000259" key="1">
    <source>
        <dbReference type="SMART" id="SM00849"/>
    </source>
</evidence>
<dbReference type="Pfam" id="PF00753">
    <property type="entry name" value="Lactamase_B"/>
    <property type="match status" value="1"/>
</dbReference>
<accession>A0A6J6EHX8</accession>
<dbReference type="EMBL" id="CAEZSR010000118">
    <property type="protein sequence ID" value="CAB4575446.1"/>
    <property type="molecule type" value="Genomic_DNA"/>
</dbReference>
<dbReference type="InterPro" id="IPR036866">
    <property type="entry name" value="RibonucZ/Hydroxyglut_hydro"/>
</dbReference>
<dbReference type="AlphaFoldDB" id="A0A6J6EHX8"/>
<dbReference type="InterPro" id="IPR050855">
    <property type="entry name" value="NDM-1-like"/>
</dbReference>
<dbReference type="PANTHER" id="PTHR42951">
    <property type="entry name" value="METALLO-BETA-LACTAMASE DOMAIN-CONTAINING"/>
    <property type="match status" value="1"/>
</dbReference>
<reference evidence="2" key="1">
    <citation type="submission" date="2020-05" db="EMBL/GenBank/DDBJ databases">
        <authorList>
            <person name="Chiriac C."/>
            <person name="Salcher M."/>
            <person name="Ghai R."/>
            <person name="Kavagutti S V."/>
        </authorList>
    </citation>
    <scope>NUCLEOTIDE SEQUENCE</scope>
</reference>
<proteinExistence type="predicted"/>
<dbReference type="Gene3D" id="3.60.15.10">
    <property type="entry name" value="Ribonuclease Z/Hydroxyacylglutathione hydrolase-like"/>
    <property type="match status" value="1"/>
</dbReference>
<protein>
    <submittedName>
        <fullName evidence="2">Unannotated protein</fullName>
    </submittedName>
</protein>
<feature type="domain" description="Metallo-beta-lactamase" evidence="1">
    <location>
        <begin position="35"/>
        <end position="238"/>
    </location>
</feature>
<evidence type="ECO:0000313" key="2">
    <source>
        <dbReference type="EMBL" id="CAB4575446.1"/>
    </source>
</evidence>
<organism evidence="2">
    <name type="scientific">freshwater metagenome</name>
    <dbReference type="NCBI Taxonomy" id="449393"/>
    <lineage>
        <taxon>unclassified sequences</taxon>
        <taxon>metagenomes</taxon>
        <taxon>ecological metagenomes</taxon>
    </lineage>
</organism>
<dbReference type="InterPro" id="IPR001279">
    <property type="entry name" value="Metallo-B-lactamas"/>
</dbReference>
<dbReference type="PANTHER" id="PTHR42951:SF4">
    <property type="entry name" value="ACYL-COENZYME A THIOESTERASE MBLAC2"/>
    <property type="match status" value="1"/>
</dbReference>
<gene>
    <name evidence="2" type="ORF">UFOPK1493_02682</name>
</gene>
<sequence length="259" mass="29004">MLRRMMRVVDRWFERTSVDDAITLLWEPHVVELMRCNIWHVRGRDRDLLVDTGMGVSSLVDAAGDLFGGSVTAVATHGHDDHIGGHHEFDDVVAHPLEAQLLERAPLRSLHIETAWGREVIDGLTASGYALEHEWFVDALPAGVVLETFRQRPARVTRLVDEGDVIDLGDRRFEVLHLPGHSPGSIGLWEAATGTLFSGDAIYDGPLLDELPESDIDAYCRTMERLLTLPVRVVHGGHDPSFDGDRLRELARAYLARRR</sequence>
<dbReference type="SUPFAM" id="SSF56281">
    <property type="entry name" value="Metallo-hydrolase/oxidoreductase"/>
    <property type="match status" value="1"/>
</dbReference>